<comment type="caution">
    <text evidence="2">The sequence shown here is derived from an EMBL/GenBank/DDBJ whole genome shotgun (WGS) entry which is preliminary data.</text>
</comment>
<evidence type="ECO:0000313" key="2">
    <source>
        <dbReference type="EMBL" id="TCN25206.1"/>
    </source>
</evidence>
<evidence type="ECO:0000313" key="3">
    <source>
        <dbReference type="Proteomes" id="UP000295689"/>
    </source>
</evidence>
<keyword evidence="1" id="KW-1133">Transmembrane helix</keyword>
<keyword evidence="1" id="KW-0812">Transmembrane</keyword>
<reference evidence="2 3" key="1">
    <citation type="journal article" date="2015" name="Stand. Genomic Sci.">
        <title>Genomic Encyclopedia of Bacterial and Archaeal Type Strains, Phase III: the genomes of soil and plant-associated and newly described type strains.</title>
        <authorList>
            <person name="Whitman W.B."/>
            <person name="Woyke T."/>
            <person name="Klenk H.P."/>
            <person name="Zhou Y."/>
            <person name="Lilburn T.G."/>
            <person name="Beck B.J."/>
            <person name="De Vos P."/>
            <person name="Vandamme P."/>
            <person name="Eisen J.A."/>
            <person name="Garrity G."/>
            <person name="Hugenholtz P."/>
            <person name="Kyrpides N.C."/>
        </authorList>
    </citation>
    <scope>NUCLEOTIDE SEQUENCE [LARGE SCALE GENOMIC DNA]</scope>
    <source>
        <strain evidence="2 3">CV53</strain>
    </source>
</reference>
<accession>A0A4R2BEN9</accession>
<proteinExistence type="predicted"/>
<dbReference type="RefSeq" id="WP_132006810.1">
    <property type="nucleotide sequence ID" value="NZ_JABUHM010000004.1"/>
</dbReference>
<protein>
    <submittedName>
        <fullName evidence="2">Uncharacterized protein</fullName>
    </submittedName>
</protein>
<gene>
    <name evidence="2" type="ORF">EV146_106411</name>
</gene>
<sequence>MKLFSLLSFGFIVLGLLLFGVNWIMEGYTEFIVLLGFVSLCAGIVLSFIAIAKQEEGILKFISPISFFIILFLTTWFQPLQFIRITTWLNNIS</sequence>
<dbReference type="Proteomes" id="UP000295689">
    <property type="component" value="Unassembled WGS sequence"/>
</dbReference>
<feature type="transmembrane region" description="Helical" evidence="1">
    <location>
        <begin position="6"/>
        <end position="24"/>
    </location>
</feature>
<dbReference type="EMBL" id="SLVV01000006">
    <property type="protein sequence ID" value="TCN25206.1"/>
    <property type="molecule type" value="Genomic_DNA"/>
</dbReference>
<keyword evidence="3" id="KW-1185">Reference proteome</keyword>
<evidence type="ECO:0000256" key="1">
    <source>
        <dbReference type="SAM" id="Phobius"/>
    </source>
</evidence>
<feature type="transmembrane region" description="Helical" evidence="1">
    <location>
        <begin position="58"/>
        <end position="77"/>
    </location>
</feature>
<name>A0A4R2BEN9_9BACI</name>
<feature type="transmembrane region" description="Helical" evidence="1">
    <location>
        <begin position="31"/>
        <end position="52"/>
    </location>
</feature>
<dbReference type="AlphaFoldDB" id="A0A4R2BEN9"/>
<keyword evidence="1" id="KW-0472">Membrane</keyword>
<organism evidence="2 3">
    <name type="scientific">Mesobacillus foraminis</name>
    <dbReference type="NCBI Taxonomy" id="279826"/>
    <lineage>
        <taxon>Bacteria</taxon>
        <taxon>Bacillati</taxon>
        <taxon>Bacillota</taxon>
        <taxon>Bacilli</taxon>
        <taxon>Bacillales</taxon>
        <taxon>Bacillaceae</taxon>
        <taxon>Mesobacillus</taxon>
    </lineage>
</organism>